<feature type="domain" description="AB hydrolase-1" evidence="1">
    <location>
        <begin position="28"/>
        <end position="223"/>
    </location>
</feature>
<protein>
    <submittedName>
        <fullName evidence="3">Alpha/beta hydrolase</fullName>
    </submittedName>
</protein>
<proteinExistence type="predicted"/>
<dbReference type="SUPFAM" id="SSF53474">
    <property type="entry name" value="alpha/beta-Hydrolases"/>
    <property type="match status" value="1"/>
</dbReference>
<dbReference type="Proteomes" id="UP000693972">
    <property type="component" value="Unassembled WGS sequence"/>
</dbReference>
<gene>
    <name evidence="2" type="ORF">KUL25_14715</name>
    <name evidence="3" type="ORF">KUL25_14720</name>
</gene>
<dbReference type="AlphaFoldDB" id="A0A975YEU6"/>
<dbReference type="EMBL" id="JAIMBW010000001">
    <property type="protein sequence ID" value="MBY4894008.1"/>
    <property type="molecule type" value="Genomic_DNA"/>
</dbReference>
<dbReference type="Gene3D" id="3.40.50.1820">
    <property type="entry name" value="alpha/beta hydrolase"/>
    <property type="match status" value="1"/>
</dbReference>
<dbReference type="Pfam" id="PF12697">
    <property type="entry name" value="Abhydrolase_6"/>
    <property type="match status" value="1"/>
</dbReference>
<dbReference type="GO" id="GO:0016787">
    <property type="term" value="F:hydrolase activity"/>
    <property type="evidence" value="ECO:0007669"/>
    <property type="project" value="UniProtKB-KW"/>
</dbReference>
<dbReference type="RefSeq" id="WP_257893632.1">
    <property type="nucleotide sequence ID" value="NZ_JAIMBW010000001.1"/>
</dbReference>
<reference evidence="3 4" key="1">
    <citation type="submission" date="2021-07" db="EMBL/GenBank/DDBJ databases">
        <title>Karlodiniumbacter phycospheric gen. nov., sp. nov., a phycosphere bacterium isolated from karlodinium veneficum.</title>
        <authorList>
            <person name="Peng Y."/>
            <person name="Jiang L."/>
            <person name="Lee J."/>
        </authorList>
    </citation>
    <scope>NUCLEOTIDE SEQUENCE</scope>
    <source>
        <strain evidence="3 4">N5</strain>
    </source>
</reference>
<keyword evidence="4" id="KW-1185">Reference proteome</keyword>
<dbReference type="InterPro" id="IPR029058">
    <property type="entry name" value="AB_hydrolase_fold"/>
</dbReference>
<organism evidence="3">
    <name type="scientific">Gymnodinialimonas phycosphaerae</name>
    <dbReference type="NCBI Taxonomy" id="2841589"/>
    <lineage>
        <taxon>Bacteria</taxon>
        <taxon>Pseudomonadati</taxon>
        <taxon>Pseudomonadota</taxon>
        <taxon>Alphaproteobacteria</taxon>
        <taxon>Rhodobacterales</taxon>
        <taxon>Paracoccaceae</taxon>
        <taxon>Gymnodinialimonas</taxon>
    </lineage>
</organism>
<name>A0A975YEU6_9RHOB</name>
<dbReference type="EMBL" id="CP078073">
    <property type="protein sequence ID" value="QXL86694.1"/>
    <property type="molecule type" value="Genomic_DNA"/>
</dbReference>
<evidence type="ECO:0000259" key="1">
    <source>
        <dbReference type="Pfam" id="PF12697"/>
    </source>
</evidence>
<sequence>MAIDPADGRPWALLPGTLCTGEVFDGFLDALGVARRARTVIELSDPQIEDYADALTAIAPGAIICGFSLGAIVTAHLADRLDAAQFVFFGLNPHADDPAKRDGRLALARDVTRRGGAAALAERLPPLAGPDPERALSQILSMANQTQHLIDAHTAIALSRPGALGALSRVPCPVTLLTGTDDQMAPFALAQDAAQAAPQGRAVALEGLGHYALVEDPAACARALSDAWNAP</sequence>
<evidence type="ECO:0000313" key="2">
    <source>
        <dbReference type="EMBL" id="MBY4894008.1"/>
    </source>
</evidence>
<keyword evidence="3" id="KW-0378">Hydrolase</keyword>
<dbReference type="InterPro" id="IPR000073">
    <property type="entry name" value="AB_hydrolase_1"/>
</dbReference>
<accession>A0A975YEU6</accession>
<evidence type="ECO:0000313" key="4">
    <source>
        <dbReference type="Proteomes" id="UP000693972"/>
    </source>
</evidence>
<evidence type="ECO:0000313" key="3">
    <source>
        <dbReference type="EMBL" id="QXL86694.1"/>
    </source>
</evidence>